<gene>
    <name evidence="2" type="ORF">ruthe_00637</name>
</gene>
<feature type="region of interest" description="Disordered" evidence="1">
    <location>
        <begin position="1"/>
        <end position="173"/>
    </location>
</feature>
<organism evidence="2 3">
    <name type="scientific">Rubellimicrobium thermophilum DSM 16684</name>
    <dbReference type="NCBI Taxonomy" id="1123069"/>
    <lineage>
        <taxon>Bacteria</taxon>
        <taxon>Pseudomonadati</taxon>
        <taxon>Pseudomonadota</taxon>
        <taxon>Alphaproteobacteria</taxon>
        <taxon>Rhodobacterales</taxon>
        <taxon>Roseobacteraceae</taxon>
        <taxon>Rubellimicrobium</taxon>
    </lineage>
</organism>
<proteinExistence type="predicted"/>
<sequence>MSPGRRCTSTAGWPCSDGRARSGVAPPPVAAGRHRAAAAGLRGAPGDPGPGSGVRTVPSGENRRAGPCRGDSPGERPGRPPGLHGPALRALGRQRPPFPPRAGPLQISPIPLPQPASKKGGRSGCRVRRRRSGRIGRADRIRLASRRSAAATSACCPGGRRAKRSAKRETRLSMPWKLRPDCGGIAAPARRNSAGFPAVRAPVALGPRCCLSARPRAAGESVCHASNLCYDPAEPAGRPGRSARERPFRAWAWGGGRPQAPRRGKDRRAAAPKRCEEDR</sequence>
<feature type="compositionally biased region" description="Basic residues" evidence="1">
    <location>
        <begin position="119"/>
        <end position="134"/>
    </location>
</feature>
<feature type="region of interest" description="Disordered" evidence="1">
    <location>
        <begin position="233"/>
        <end position="279"/>
    </location>
</feature>
<accession>S9SLH0</accession>
<evidence type="ECO:0000256" key="1">
    <source>
        <dbReference type="SAM" id="MobiDB-lite"/>
    </source>
</evidence>
<comment type="caution">
    <text evidence="2">The sequence shown here is derived from an EMBL/GenBank/DDBJ whole genome shotgun (WGS) entry which is preliminary data.</text>
</comment>
<dbReference type="AlphaFoldDB" id="S9SLH0"/>
<feature type="compositionally biased region" description="Basic and acidic residues" evidence="1">
    <location>
        <begin position="267"/>
        <end position="279"/>
    </location>
</feature>
<keyword evidence="3" id="KW-1185">Reference proteome</keyword>
<dbReference type="EMBL" id="AOLV01000008">
    <property type="protein sequence ID" value="EPX87239.1"/>
    <property type="molecule type" value="Genomic_DNA"/>
</dbReference>
<name>S9SLH0_9RHOB</name>
<dbReference type="HOGENOM" id="CLU_997102_0_0_5"/>
<evidence type="ECO:0000313" key="3">
    <source>
        <dbReference type="Proteomes" id="UP000015346"/>
    </source>
</evidence>
<protein>
    <submittedName>
        <fullName evidence="2">Uncharacterized protein</fullName>
    </submittedName>
</protein>
<evidence type="ECO:0000313" key="2">
    <source>
        <dbReference type="EMBL" id="EPX87239.1"/>
    </source>
</evidence>
<reference evidence="2 3" key="1">
    <citation type="journal article" date="2013" name="Stand. Genomic Sci.">
        <title>Genome sequence of the reddish-pigmented Rubellimicrobium thermophilum type strain (DSM 16684(T)), a member of the Roseobacter clade.</title>
        <authorList>
            <person name="Fiebig A."/>
            <person name="Riedel T."/>
            <person name="Gronow S."/>
            <person name="Petersen J."/>
            <person name="Klenk H.P."/>
            <person name="Goker M."/>
        </authorList>
    </citation>
    <scope>NUCLEOTIDE SEQUENCE [LARGE SCALE GENOMIC DNA]</scope>
    <source>
        <strain evidence="2 3">DSM 16684</strain>
    </source>
</reference>
<dbReference type="STRING" id="1123069.ruthe_00637"/>
<dbReference type="Proteomes" id="UP000015346">
    <property type="component" value="Unassembled WGS sequence"/>
</dbReference>